<feature type="compositionally biased region" description="Basic residues" evidence="1">
    <location>
        <begin position="146"/>
        <end position="157"/>
    </location>
</feature>
<gene>
    <name evidence="3" type="ORF">ACFOYY_07255</name>
</gene>
<name>A0ABV8EWW9_9ACTN</name>
<sequence length="157" mass="17882">MTERKPLGVSFETWIDRQIREATERGEFDNLPGAGKPIPGGGKQDDEMWWIKRKMQEENLSFPLPGTLALRKDAEDSRATAVDARTEAEARKIIDELNARIRVAHGKPLSGPPVFQPTLDVEEVLAEWRERHPVEDLPASSEPPTRRRRSFFRRGKG</sequence>
<keyword evidence="4" id="KW-1185">Reference proteome</keyword>
<evidence type="ECO:0000313" key="3">
    <source>
        <dbReference type="EMBL" id="MFC3979910.1"/>
    </source>
</evidence>
<dbReference type="EMBL" id="JBHSBC010000004">
    <property type="protein sequence ID" value="MFC3979910.1"/>
    <property type="molecule type" value="Genomic_DNA"/>
</dbReference>
<reference evidence="4" key="1">
    <citation type="journal article" date="2019" name="Int. J. Syst. Evol. Microbiol.">
        <title>The Global Catalogue of Microorganisms (GCM) 10K type strain sequencing project: providing services to taxonomists for standard genome sequencing and annotation.</title>
        <authorList>
            <consortium name="The Broad Institute Genomics Platform"/>
            <consortium name="The Broad Institute Genome Sequencing Center for Infectious Disease"/>
            <person name="Wu L."/>
            <person name="Ma J."/>
        </authorList>
    </citation>
    <scope>NUCLEOTIDE SEQUENCE [LARGE SCALE GENOMIC DNA]</scope>
    <source>
        <strain evidence="4">TBRC 7912</strain>
    </source>
</reference>
<feature type="region of interest" description="Disordered" evidence="1">
    <location>
        <begin position="24"/>
        <end position="45"/>
    </location>
</feature>
<protein>
    <submittedName>
        <fullName evidence="3">DUF1992 domain-containing protein</fullName>
    </submittedName>
</protein>
<evidence type="ECO:0000256" key="1">
    <source>
        <dbReference type="SAM" id="MobiDB-lite"/>
    </source>
</evidence>
<dbReference type="Pfam" id="PF09350">
    <property type="entry name" value="DJC28_CD"/>
    <property type="match status" value="1"/>
</dbReference>
<organism evidence="3 4">
    <name type="scientific">Streptosporangium jomthongense</name>
    <dbReference type="NCBI Taxonomy" id="1193683"/>
    <lineage>
        <taxon>Bacteria</taxon>
        <taxon>Bacillati</taxon>
        <taxon>Actinomycetota</taxon>
        <taxon>Actinomycetes</taxon>
        <taxon>Streptosporangiales</taxon>
        <taxon>Streptosporangiaceae</taxon>
        <taxon>Streptosporangium</taxon>
    </lineage>
</organism>
<proteinExistence type="predicted"/>
<feature type="domain" description="DnaJ homologue subfamily C member 28 conserved" evidence="2">
    <location>
        <begin position="14"/>
        <end position="80"/>
    </location>
</feature>
<dbReference type="Proteomes" id="UP001595698">
    <property type="component" value="Unassembled WGS sequence"/>
</dbReference>
<accession>A0ABV8EWW9</accession>
<dbReference type="RefSeq" id="WP_386188779.1">
    <property type="nucleotide sequence ID" value="NZ_JBHSBC010000004.1"/>
</dbReference>
<dbReference type="InterPro" id="IPR018961">
    <property type="entry name" value="DnaJ_homolog_subfam-C_membr-28"/>
</dbReference>
<evidence type="ECO:0000259" key="2">
    <source>
        <dbReference type="Pfam" id="PF09350"/>
    </source>
</evidence>
<feature type="region of interest" description="Disordered" evidence="1">
    <location>
        <begin position="131"/>
        <end position="157"/>
    </location>
</feature>
<comment type="caution">
    <text evidence="3">The sequence shown here is derived from an EMBL/GenBank/DDBJ whole genome shotgun (WGS) entry which is preliminary data.</text>
</comment>
<evidence type="ECO:0000313" key="4">
    <source>
        <dbReference type="Proteomes" id="UP001595698"/>
    </source>
</evidence>